<sequence>MKSIKLKLIIIFSAIILIVSGGLGITSYIGASNTLTAEINHTLPQIAKEASKVIASKVETEFRVLEEIAGRTRISSEENPMENKQLAMQQEVDRNRYLRMAIIDKNGNATYYDNTKANLIERPYFQKAIKGERAVSDTIVSKVDGSVVVVFAVPIKYNNEITGVLLAIQDGNFISELTKDAKYGKNGYVYVISSDGTMIGHKDRQLVLDKYNILDEAKKDKNLEALAEHTQKMINGENGVGGYQFKGEYKYMGYAPIEGTQWSTGVTTLESEVLAGLNSLKLSILIATTVSLIFGIVLTYIIGNSITNPIKKATELAEIISNGDFTKDIPQKLLNKKDEIGRLTKAFDKMGNNLRQLISSVADSSEQVAASSEELTATSQQLAVASEEVAKTIEEIARGATDQARDTEKGASKTVELGKIIESNQQYVNELNDASNAIIKRIGEGLEIINDLTYKTAESKTVSNEIYEEIIRTNQSSEKIGQASSMIASIAEQTNLLALNAAIEAARAGEAGKGFAVVAEEIRKLAEQATTSTKEIDVVVKELQENSQKTVVMVEKVSKVTEEQSEKVITAEQKYAEIADAIQISEKVIEKLIHAEKEVESKKNEIIDIIQNLSAIAEQNAASTQEASATTEEQTASMNEIATASEGLSELAQGLQEATSRFKL</sequence>
<dbReference type="GO" id="GO:0005886">
    <property type="term" value="C:plasma membrane"/>
    <property type="evidence" value="ECO:0007669"/>
    <property type="project" value="UniProtKB-SubCell"/>
</dbReference>
<organism evidence="14 15">
    <name type="scientific">Marinisporobacter balticus</name>
    <dbReference type="NCBI Taxonomy" id="2018667"/>
    <lineage>
        <taxon>Bacteria</taxon>
        <taxon>Bacillati</taxon>
        <taxon>Bacillota</taxon>
        <taxon>Clostridia</taxon>
        <taxon>Peptostreptococcales</taxon>
        <taxon>Thermotaleaceae</taxon>
        <taxon>Marinisporobacter</taxon>
    </lineage>
</organism>
<dbReference type="SUPFAM" id="SSF103190">
    <property type="entry name" value="Sensory domain-like"/>
    <property type="match status" value="1"/>
</dbReference>
<dbReference type="SUPFAM" id="SSF58104">
    <property type="entry name" value="Methyl-accepting chemotaxis protein (MCP) signaling domain"/>
    <property type="match status" value="1"/>
</dbReference>
<reference evidence="14 15" key="1">
    <citation type="submission" date="2019-03" db="EMBL/GenBank/DDBJ databases">
        <title>Genomic Encyclopedia of Type Strains, Phase IV (KMG-IV): sequencing the most valuable type-strain genomes for metagenomic binning, comparative biology and taxonomic classification.</title>
        <authorList>
            <person name="Goeker M."/>
        </authorList>
    </citation>
    <scope>NUCLEOTIDE SEQUENCE [LARGE SCALE GENOMIC DNA]</scope>
    <source>
        <strain evidence="14 15">DSM 102940</strain>
    </source>
</reference>
<dbReference type="PROSITE" id="PS50885">
    <property type="entry name" value="HAMP"/>
    <property type="match status" value="1"/>
</dbReference>
<dbReference type="Pfam" id="PF02743">
    <property type="entry name" value="dCache_1"/>
    <property type="match status" value="1"/>
</dbReference>
<evidence type="ECO:0000256" key="9">
    <source>
        <dbReference type="PROSITE-ProRule" id="PRU00284"/>
    </source>
</evidence>
<dbReference type="InterPro" id="IPR003660">
    <property type="entry name" value="HAMP_dom"/>
</dbReference>
<dbReference type="SMART" id="SM00283">
    <property type="entry name" value="MA"/>
    <property type="match status" value="1"/>
</dbReference>
<keyword evidence="3" id="KW-0145">Chemotaxis</keyword>
<evidence type="ECO:0000256" key="8">
    <source>
        <dbReference type="ARBA" id="ARBA00029447"/>
    </source>
</evidence>
<evidence type="ECO:0000256" key="2">
    <source>
        <dbReference type="ARBA" id="ARBA00022475"/>
    </source>
</evidence>
<comment type="caution">
    <text evidence="14">The sequence shown here is derived from an EMBL/GenBank/DDBJ whole genome shotgun (WGS) entry which is preliminary data.</text>
</comment>
<evidence type="ECO:0000256" key="10">
    <source>
        <dbReference type="SAM" id="Coils"/>
    </source>
</evidence>
<dbReference type="EMBL" id="SLWV01000009">
    <property type="protein sequence ID" value="TCO75204.1"/>
    <property type="molecule type" value="Genomic_DNA"/>
</dbReference>
<evidence type="ECO:0000313" key="14">
    <source>
        <dbReference type="EMBL" id="TCO75204.1"/>
    </source>
</evidence>
<dbReference type="CDD" id="cd12912">
    <property type="entry name" value="PDC2_MCP_like"/>
    <property type="match status" value="1"/>
</dbReference>
<accession>A0A4R2KNW7</accession>
<dbReference type="SMART" id="SM00304">
    <property type="entry name" value="HAMP"/>
    <property type="match status" value="1"/>
</dbReference>
<evidence type="ECO:0000256" key="1">
    <source>
        <dbReference type="ARBA" id="ARBA00004651"/>
    </source>
</evidence>
<feature type="domain" description="Methyl-accepting transducer" evidence="12">
    <location>
        <begin position="378"/>
        <end position="635"/>
    </location>
</feature>
<comment type="subcellular location">
    <subcellularLocation>
        <location evidence="1">Cell membrane</location>
        <topology evidence="1">Multi-pass membrane protein</topology>
    </subcellularLocation>
</comment>
<evidence type="ECO:0000256" key="11">
    <source>
        <dbReference type="SAM" id="Phobius"/>
    </source>
</evidence>
<dbReference type="CDD" id="cd12914">
    <property type="entry name" value="PDC1_DGC_like"/>
    <property type="match status" value="1"/>
</dbReference>
<evidence type="ECO:0000256" key="4">
    <source>
        <dbReference type="ARBA" id="ARBA00022692"/>
    </source>
</evidence>
<dbReference type="Proteomes" id="UP000294919">
    <property type="component" value="Unassembled WGS sequence"/>
</dbReference>
<feature type="transmembrane region" description="Helical" evidence="11">
    <location>
        <begin position="282"/>
        <end position="302"/>
    </location>
</feature>
<dbReference type="Gene3D" id="1.10.287.950">
    <property type="entry name" value="Methyl-accepting chemotaxis protein"/>
    <property type="match status" value="1"/>
</dbReference>
<keyword evidence="4 11" id="KW-0812">Transmembrane</keyword>
<dbReference type="GO" id="GO:0006935">
    <property type="term" value="P:chemotaxis"/>
    <property type="evidence" value="ECO:0007669"/>
    <property type="project" value="UniProtKB-KW"/>
</dbReference>
<dbReference type="AlphaFoldDB" id="A0A4R2KNW7"/>
<gene>
    <name evidence="14" type="ORF">EV214_10935</name>
</gene>
<protein>
    <submittedName>
        <fullName evidence="14">Methyl-accepting chemotaxis sensory transducer with Cache sensor</fullName>
    </submittedName>
</protein>
<evidence type="ECO:0000256" key="5">
    <source>
        <dbReference type="ARBA" id="ARBA00022989"/>
    </source>
</evidence>
<dbReference type="RefSeq" id="WP_165916307.1">
    <property type="nucleotide sequence ID" value="NZ_SLWV01000009.1"/>
</dbReference>
<dbReference type="Gene3D" id="3.30.450.20">
    <property type="entry name" value="PAS domain"/>
    <property type="match status" value="1"/>
</dbReference>
<keyword evidence="7 9" id="KW-0807">Transducer</keyword>
<dbReference type="PROSITE" id="PS50111">
    <property type="entry name" value="CHEMOTAXIS_TRANSDUC_2"/>
    <property type="match status" value="1"/>
</dbReference>
<keyword evidence="2" id="KW-1003">Cell membrane</keyword>
<dbReference type="PANTHER" id="PTHR32089">
    <property type="entry name" value="METHYL-ACCEPTING CHEMOTAXIS PROTEIN MCPB"/>
    <property type="match status" value="1"/>
</dbReference>
<evidence type="ECO:0000256" key="6">
    <source>
        <dbReference type="ARBA" id="ARBA00023136"/>
    </source>
</evidence>
<comment type="similarity">
    <text evidence="8">Belongs to the methyl-accepting chemotaxis (MCP) protein family.</text>
</comment>
<keyword evidence="5 11" id="KW-1133">Transmembrane helix</keyword>
<feature type="domain" description="HAMP" evidence="13">
    <location>
        <begin position="304"/>
        <end position="359"/>
    </location>
</feature>
<evidence type="ECO:0000259" key="12">
    <source>
        <dbReference type="PROSITE" id="PS50111"/>
    </source>
</evidence>
<evidence type="ECO:0000256" key="3">
    <source>
        <dbReference type="ARBA" id="ARBA00022500"/>
    </source>
</evidence>
<dbReference type="PANTHER" id="PTHR32089:SF112">
    <property type="entry name" value="LYSOZYME-LIKE PROTEIN-RELATED"/>
    <property type="match status" value="1"/>
</dbReference>
<dbReference type="GO" id="GO:0007165">
    <property type="term" value="P:signal transduction"/>
    <property type="evidence" value="ECO:0007669"/>
    <property type="project" value="UniProtKB-KW"/>
</dbReference>
<dbReference type="InterPro" id="IPR033479">
    <property type="entry name" value="dCache_1"/>
</dbReference>
<dbReference type="Pfam" id="PF00015">
    <property type="entry name" value="MCPsignal"/>
    <property type="match status" value="1"/>
</dbReference>
<keyword evidence="10" id="KW-0175">Coiled coil</keyword>
<proteinExistence type="inferred from homology"/>
<name>A0A4R2KNW7_9FIRM</name>
<evidence type="ECO:0000256" key="7">
    <source>
        <dbReference type="ARBA" id="ARBA00023224"/>
    </source>
</evidence>
<dbReference type="CDD" id="cd06225">
    <property type="entry name" value="HAMP"/>
    <property type="match status" value="1"/>
</dbReference>
<dbReference type="InterPro" id="IPR029151">
    <property type="entry name" value="Sensor-like_sf"/>
</dbReference>
<evidence type="ECO:0000313" key="15">
    <source>
        <dbReference type="Proteomes" id="UP000294919"/>
    </source>
</evidence>
<keyword evidence="6 11" id="KW-0472">Membrane</keyword>
<evidence type="ECO:0000259" key="13">
    <source>
        <dbReference type="PROSITE" id="PS50885"/>
    </source>
</evidence>
<dbReference type="InterPro" id="IPR004089">
    <property type="entry name" value="MCPsignal_dom"/>
</dbReference>
<feature type="coiled-coil region" evidence="10">
    <location>
        <begin position="585"/>
        <end position="612"/>
    </location>
</feature>
<dbReference type="Pfam" id="PF00672">
    <property type="entry name" value="HAMP"/>
    <property type="match status" value="1"/>
</dbReference>
<keyword evidence="15" id="KW-1185">Reference proteome</keyword>